<dbReference type="InterPro" id="IPR051690">
    <property type="entry name" value="PseI-like"/>
</dbReference>
<dbReference type="Pfam" id="PF03102">
    <property type="entry name" value="NeuB"/>
    <property type="match status" value="1"/>
</dbReference>
<gene>
    <name evidence="2" type="ORF">A3J05_00110</name>
</gene>
<dbReference type="InterPro" id="IPR013785">
    <property type="entry name" value="Aldolase_TIM"/>
</dbReference>
<comment type="caution">
    <text evidence="2">The sequence shown here is derived from an EMBL/GenBank/DDBJ whole genome shotgun (WGS) entry which is preliminary data.</text>
</comment>
<evidence type="ECO:0000313" key="2">
    <source>
        <dbReference type="EMBL" id="OGE99309.1"/>
    </source>
</evidence>
<dbReference type="EMBL" id="MFFF01000021">
    <property type="protein sequence ID" value="OGE99309.1"/>
    <property type="molecule type" value="Genomic_DNA"/>
</dbReference>
<accession>A0A1F5QAV4</accession>
<dbReference type="Gene3D" id="3.20.20.70">
    <property type="entry name" value="Aldolase class I"/>
    <property type="match status" value="1"/>
</dbReference>
<organism evidence="2 3">
    <name type="scientific">Candidatus Doudnabacteria bacterium RIFCSPLOWO2_02_FULL_48_13</name>
    <dbReference type="NCBI Taxonomy" id="1817845"/>
    <lineage>
        <taxon>Bacteria</taxon>
        <taxon>Candidatus Doudnaibacteriota</taxon>
    </lineage>
</organism>
<dbReference type="Proteomes" id="UP000177235">
    <property type="component" value="Unassembled WGS sequence"/>
</dbReference>
<proteinExistence type="predicted"/>
<name>A0A1F5QAV4_9BACT</name>
<evidence type="ECO:0000313" key="3">
    <source>
        <dbReference type="Proteomes" id="UP000177235"/>
    </source>
</evidence>
<dbReference type="GO" id="GO:0016051">
    <property type="term" value="P:carbohydrate biosynthetic process"/>
    <property type="evidence" value="ECO:0007669"/>
    <property type="project" value="InterPro"/>
</dbReference>
<reference evidence="2 3" key="1">
    <citation type="journal article" date="2016" name="Nat. Commun.">
        <title>Thousands of microbial genomes shed light on interconnected biogeochemical processes in an aquifer system.</title>
        <authorList>
            <person name="Anantharaman K."/>
            <person name="Brown C.T."/>
            <person name="Hug L.A."/>
            <person name="Sharon I."/>
            <person name="Castelle C.J."/>
            <person name="Probst A.J."/>
            <person name="Thomas B.C."/>
            <person name="Singh A."/>
            <person name="Wilkins M.J."/>
            <person name="Karaoz U."/>
            <person name="Brodie E.L."/>
            <person name="Williams K.H."/>
            <person name="Hubbard S.S."/>
            <person name="Banfield J.F."/>
        </authorList>
    </citation>
    <scope>NUCLEOTIDE SEQUENCE [LARGE SCALE GENOMIC DNA]</scope>
</reference>
<feature type="domain" description="PseI/NeuA/B-like" evidence="1">
    <location>
        <begin position="36"/>
        <end position="260"/>
    </location>
</feature>
<dbReference type="InterPro" id="IPR013132">
    <property type="entry name" value="PseI/NeuA/B-like_N"/>
</dbReference>
<dbReference type="PANTHER" id="PTHR42966:SF1">
    <property type="entry name" value="SIALIC ACID SYNTHASE"/>
    <property type="match status" value="1"/>
</dbReference>
<dbReference type="GO" id="GO:0047444">
    <property type="term" value="F:N-acylneuraminate-9-phosphate synthase activity"/>
    <property type="evidence" value="ECO:0007669"/>
    <property type="project" value="TreeGrafter"/>
</dbReference>
<protein>
    <recommendedName>
        <fullName evidence="1">PseI/NeuA/B-like domain-containing protein</fullName>
    </recommendedName>
</protein>
<sequence>MSKKFIELNIGRDKPTFIIAEAGINHDGDLDLAFKMVDTAKAAGSSAIKFQTYTAEKRAKADSPIFAGLKQRELSYDQQRKIKEYADQKGLMFFSTPFDPEAAEFLQSLEVPLMKIASFDIVNKVLLEAVAKTGTPTIISRGMASREEIDTAVKIFEKYGTEYAILHCVSSYPAPKEEVNLNIINSLLQNYSCPVGYSDHTLGAEACVYAVALGARIIEKHFTTDKTRSGADHSMSADGGDIKELVEKIRQLETMLGNGEIKSLPVEEPIRIYRRET</sequence>
<dbReference type="AlphaFoldDB" id="A0A1F5QAV4"/>
<evidence type="ECO:0000259" key="1">
    <source>
        <dbReference type="Pfam" id="PF03102"/>
    </source>
</evidence>
<dbReference type="SUPFAM" id="SSF51569">
    <property type="entry name" value="Aldolase"/>
    <property type="match status" value="1"/>
</dbReference>
<dbReference type="PANTHER" id="PTHR42966">
    <property type="entry name" value="N-ACETYLNEURAMINATE SYNTHASE"/>
    <property type="match status" value="1"/>
</dbReference>